<dbReference type="AlphaFoldDB" id="A0A7X3MHW6"/>
<reference evidence="1 2" key="1">
    <citation type="submission" date="2019-12" db="EMBL/GenBank/DDBJ databases">
        <title>Sporaefaciens musculi gen. nov., sp. nov., a novel bacterium isolated from the caecum of an obese mouse.</title>
        <authorList>
            <person name="Rasmussen T.S."/>
            <person name="Streidl T."/>
            <person name="Hitch T.C.A."/>
            <person name="Wortmann E."/>
            <person name="Deptula P."/>
            <person name="Hansen M."/>
            <person name="Nielsen D.S."/>
            <person name="Clavel T."/>
            <person name="Vogensen F.K."/>
        </authorList>
    </citation>
    <scope>NUCLEOTIDE SEQUENCE [LARGE SCALE GENOMIC DNA]</scope>
    <source>
        <strain evidence="1 2">WCA-9-b2</strain>
    </source>
</reference>
<proteinExistence type="predicted"/>
<protein>
    <submittedName>
        <fullName evidence="1">Uncharacterized protein</fullName>
    </submittedName>
</protein>
<dbReference type="RefSeq" id="WP_120478092.1">
    <property type="nucleotide sequence ID" value="NZ_WUQX01000001.1"/>
</dbReference>
<comment type="caution">
    <text evidence="1">The sequence shown here is derived from an EMBL/GenBank/DDBJ whole genome shotgun (WGS) entry which is preliminary data.</text>
</comment>
<sequence>MTLTQSIDKVVGWLAENVCSQITLKLPDDDRNGAEYPVEYVHPAAFPLYVPGKDRLPPSVPAPIPSVCVQLMEGSDDLLKFRRQLQLRLCLSCWNPGLHGAEVLHAKPDASKIGGFSYYRVTGEAAETYTRNMEGWRDSLNFADIVLREVENAEFIAGHRLVKESGIKYGPFVEDGNIWDYYPYWHNWISFTLEAGVSATTPKQYEDLL</sequence>
<keyword evidence="2" id="KW-1185">Reference proteome</keyword>
<name>A0A7X3MHW6_9FIRM</name>
<evidence type="ECO:0000313" key="1">
    <source>
        <dbReference type="EMBL" id="MXP76716.1"/>
    </source>
</evidence>
<organism evidence="1 2">
    <name type="scientific">Sporofaciens musculi</name>
    <dbReference type="NCBI Taxonomy" id="2681861"/>
    <lineage>
        <taxon>Bacteria</taxon>
        <taxon>Bacillati</taxon>
        <taxon>Bacillota</taxon>
        <taxon>Clostridia</taxon>
        <taxon>Lachnospirales</taxon>
        <taxon>Lachnospiraceae</taxon>
        <taxon>Sporofaciens</taxon>
    </lineage>
</organism>
<gene>
    <name evidence="1" type="ORF">GN277_15395</name>
</gene>
<evidence type="ECO:0000313" key="2">
    <source>
        <dbReference type="Proteomes" id="UP000460412"/>
    </source>
</evidence>
<dbReference type="EMBL" id="WUQX01000001">
    <property type="protein sequence ID" value="MXP76716.1"/>
    <property type="molecule type" value="Genomic_DNA"/>
</dbReference>
<dbReference type="Proteomes" id="UP000460412">
    <property type="component" value="Unassembled WGS sequence"/>
</dbReference>
<accession>A0A7X3MHW6</accession>